<dbReference type="InterPro" id="IPR003439">
    <property type="entry name" value="ABC_transporter-like_ATP-bd"/>
</dbReference>
<dbReference type="PANTHER" id="PTHR42794">
    <property type="entry name" value="HEMIN IMPORT ATP-BINDING PROTEIN HMUV"/>
    <property type="match status" value="1"/>
</dbReference>
<dbReference type="EMBL" id="CP058554">
    <property type="protein sequence ID" value="QMV74250.1"/>
    <property type="molecule type" value="Genomic_DNA"/>
</dbReference>
<dbReference type="KEGG" id="cpis:HS961_16190"/>
<feature type="domain" description="ABC transporter" evidence="7">
    <location>
        <begin position="29"/>
        <end position="275"/>
    </location>
</feature>
<organism evidence="8 9">
    <name type="scientific">Comamonas piscis</name>
    <dbReference type="NCBI Taxonomy" id="1562974"/>
    <lineage>
        <taxon>Bacteria</taxon>
        <taxon>Pseudomonadati</taxon>
        <taxon>Pseudomonadota</taxon>
        <taxon>Betaproteobacteria</taxon>
        <taxon>Burkholderiales</taxon>
        <taxon>Comamonadaceae</taxon>
        <taxon>Comamonas</taxon>
    </lineage>
</organism>
<comment type="function">
    <text evidence="6">Part of the ABC transporter complex HmuTUV involved in hemin import. Responsible for energy coupling to the transport system.</text>
</comment>
<reference evidence="8 9" key="1">
    <citation type="journal article" date="2020" name="G3 (Bethesda)">
        <title>CeMbio - The Caenorhabditis elegans Microbiome Resource.</title>
        <authorList>
            <person name="Dirksen P."/>
            <person name="Assie A."/>
            <person name="Zimmermann J."/>
            <person name="Zhang F."/>
            <person name="Tietje A.M."/>
            <person name="Marsh S.A."/>
            <person name="Felix M.A."/>
            <person name="Shapira M."/>
            <person name="Kaleta C."/>
            <person name="Schulenburg H."/>
            <person name="Samuel B."/>
        </authorList>
    </citation>
    <scope>NUCLEOTIDE SEQUENCE [LARGE SCALE GENOMIC DNA]</scope>
    <source>
        <strain evidence="8 9">BIGb0172</strain>
    </source>
</reference>
<dbReference type="Proteomes" id="UP000515240">
    <property type="component" value="Chromosome"/>
</dbReference>
<keyword evidence="9" id="KW-1185">Reference proteome</keyword>
<keyword evidence="4 8" id="KW-0067">ATP-binding</keyword>
<dbReference type="GO" id="GO:0005524">
    <property type="term" value="F:ATP binding"/>
    <property type="evidence" value="ECO:0007669"/>
    <property type="project" value="UniProtKB-KW"/>
</dbReference>
<dbReference type="CDD" id="cd03214">
    <property type="entry name" value="ABC_Iron-Siderophores_B12_Hemin"/>
    <property type="match status" value="1"/>
</dbReference>
<dbReference type="InterPro" id="IPR027417">
    <property type="entry name" value="P-loop_NTPase"/>
</dbReference>
<evidence type="ECO:0000259" key="7">
    <source>
        <dbReference type="PROSITE" id="PS50893"/>
    </source>
</evidence>
<keyword evidence="5" id="KW-1278">Translocase</keyword>
<dbReference type="GO" id="GO:0016887">
    <property type="term" value="F:ATP hydrolysis activity"/>
    <property type="evidence" value="ECO:0007669"/>
    <property type="project" value="InterPro"/>
</dbReference>
<protein>
    <submittedName>
        <fullName evidence="8">ATP-binding cassette domain-containing protein</fullName>
    </submittedName>
</protein>
<evidence type="ECO:0000313" key="9">
    <source>
        <dbReference type="Proteomes" id="UP000515240"/>
    </source>
</evidence>
<evidence type="ECO:0000256" key="6">
    <source>
        <dbReference type="ARBA" id="ARBA00037066"/>
    </source>
</evidence>
<evidence type="ECO:0000256" key="3">
    <source>
        <dbReference type="ARBA" id="ARBA00022741"/>
    </source>
</evidence>
<dbReference type="PROSITE" id="PS50893">
    <property type="entry name" value="ABC_TRANSPORTER_2"/>
    <property type="match status" value="1"/>
</dbReference>
<evidence type="ECO:0000256" key="4">
    <source>
        <dbReference type="ARBA" id="ARBA00022840"/>
    </source>
</evidence>
<keyword evidence="1" id="KW-0813">Transport</keyword>
<dbReference type="RefSeq" id="WP_182323735.1">
    <property type="nucleotide sequence ID" value="NZ_CP058554.1"/>
</dbReference>
<evidence type="ECO:0000256" key="1">
    <source>
        <dbReference type="ARBA" id="ARBA00022448"/>
    </source>
</evidence>
<dbReference type="InterPro" id="IPR003593">
    <property type="entry name" value="AAA+_ATPase"/>
</dbReference>
<dbReference type="SMART" id="SM00382">
    <property type="entry name" value="AAA"/>
    <property type="match status" value="1"/>
</dbReference>
<keyword evidence="2" id="KW-0472">Membrane</keyword>
<dbReference type="AlphaFoldDB" id="A0A7G5EJS5"/>
<dbReference type="Gene3D" id="3.40.50.300">
    <property type="entry name" value="P-loop containing nucleotide triphosphate hydrolases"/>
    <property type="match status" value="1"/>
</dbReference>
<evidence type="ECO:0000313" key="8">
    <source>
        <dbReference type="EMBL" id="QMV74250.1"/>
    </source>
</evidence>
<evidence type="ECO:0000256" key="5">
    <source>
        <dbReference type="ARBA" id="ARBA00022967"/>
    </source>
</evidence>
<dbReference type="PANTHER" id="PTHR42794:SF1">
    <property type="entry name" value="HEMIN IMPORT ATP-BINDING PROTEIN HMUV"/>
    <property type="match status" value="1"/>
</dbReference>
<proteinExistence type="predicted"/>
<name>A0A7G5EJS5_9BURK</name>
<accession>A0A7G5EJS5</accession>
<keyword evidence="2" id="KW-1003">Cell membrane</keyword>
<keyword evidence="3" id="KW-0547">Nucleotide-binding</keyword>
<gene>
    <name evidence="8" type="ORF">HS961_16190</name>
</gene>
<evidence type="ECO:0000256" key="2">
    <source>
        <dbReference type="ARBA" id="ARBA00022475"/>
    </source>
</evidence>
<sequence length="292" mass="31233">MFNPFKAFGAGARSAHSVAAGQPAPTSNWHLDQLAIGVPGGDTLVSLDTRIEAGRVTAIVGPNGAGKSSLLSTMTGQWQPHGGQLFFDGVPLSRWTSEQLAQRRAMMMQDGGVAFDFTVQEVVELGRYTHRLRPSTDEAGIVARAMALTEVSQFAERSVRTLSGGERARTHLARVLAQLWEPAACGGARWLLLDEPTAAMDLAWQHQTMALLRERAHGEQSAGAGLGVIAVVHDMNLALRYADDVLLVHGGSCLHGPVHEVLTPEVIARVWGVGCYAAQAPDGTAQYLFAQH</sequence>
<dbReference type="Pfam" id="PF00005">
    <property type="entry name" value="ABC_tran"/>
    <property type="match status" value="1"/>
</dbReference>
<dbReference type="SUPFAM" id="SSF52540">
    <property type="entry name" value="P-loop containing nucleoside triphosphate hydrolases"/>
    <property type="match status" value="1"/>
</dbReference>